<dbReference type="EMBL" id="SLWS01000011">
    <property type="protein sequence ID" value="TCO53185.1"/>
    <property type="molecule type" value="Genomic_DNA"/>
</dbReference>
<dbReference type="RefSeq" id="WP_132124184.1">
    <property type="nucleotide sequence ID" value="NZ_SLWS01000011.1"/>
</dbReference>
<dbReference type="SUPFAM" id="SSF48452">
    <property type="entry name" value="TPR-like"/>
    <property type="match status" value="2"/>
</dbReference>
<organism evidence="1 2">
    <name type="scientific">Actinocrispum wychmicini</name>
    <dbReference type="NCBI Taxonomy" id="1213861"/>
    <lineage>
        <taxon>Bacteria</taxon>
        <taxon>Bacillati</taxon>
        <taxon>Actinomycetota</taxon>
        <taxon>Actinomycetes</taxon>
        <taxon>Pseudonocardiales</taxon>
        <taxon>Pseudonocardiaceae</taxon>
        <taxon>Actinocrispum</taxon>
    </lineage>
</organism>
<sequence length="930" mass="101398">MTDERARAEELFSEAAAMPTGMPRHEALERAARTADSCGHDKLAATCRIALIDSCYWLNRYDLILTPIAWCRAAEQRDASVFSDHEAHSLNWAHKWVPVGLRRDPRFSLAQIESVLDDLEARYRRLGLSLQPVHGQRVLTAAHIGDFASADEHFARFLATERDDMSDCAGCVLEEQVDHLVARGRYEEALRHAEPALAGTFTCSMQPQGVLTALLPALTALDEVERARDAHLSAYRRSREQAGHGYVGPHLEFCALTGNVPRGMELLRQHLDQVHHATSPIGTMNFAASAALLLGRLDAPHNVQLAVPKPGGGTANVTAHQLGTLLRVSALTIAADFDRRNGTTRQSDRVQSILDAEDTVPVPLAVPNAMPPREPEPVTADPVELARQAHQAYENNDFLTGFQLLRSLPADLDPLLPADLAARLAARRIMVFDSYTPSPTVLRDLEAAIQRLRAVGDEDQAVRFQARLGLLTAELGDLDAGLEIATRALADVDALAPATGRILVRLILCELLDLRHEYAEAGALLAEATRLAEETEPTWVPSVLVEAAEHEGRQRNLDAADEVLARMLAMPDLQSGQRFEGLRIRAWVAELRGDVGMALATAADVVEYAKRFPGPWQADMLLYRAALLDRSGHAGQHLAELAETVAVCRAEGTAGDTARACFLLSSGYLARNRLVEAAEALEEAVRLLPPEESDHKPPVWYRLATVCAELGEHAEAKRLFTTMLDMVADAPLPTRALVWSGLGAANYALSDSDQAEDCHRRSAELWEQAGLPVEACQAWVKAAAVLADTRTDAAFVAIERAMAQIPADNDELADRLTAEVLELRAYTHAQAGQHAESLADNTHAVSLVSKLDEPDWQVFLMVRAARAHVALGAPESAERLARESVELLSEDTPRSIVARVLDVLTRALDAQGSTVHQDTTARALTARLRG</sequence>
<comment type="caution">
    <text evidence="1">The sequence shown here is derived from an EMBL/GenBank/DDBJ whole genome shotgun (WGS) entry which is preliminary data.</text>
</comment>
<dbReference type="SMART" id="SM00028">
    <property type="entry name" value="TPR"/>
    <property type="match status" value="4"/>
</dbReference>
<dbReference type="Proteomes" id="UP000295680">
    <property type="component" value="Unassembled WGS sequence"/>
</dbReference>
<accession>A0A4R2JFY4</accession>
<gene>
    <name evidence="1" type="ORF">EV192_111382</name>
</gene>
<dbReference type="Gene3D" id="1.25.40.10">
    <property type="entry name" value="Tetratricopeptide repeat domain"/>
    <property type="match status" value="1"/>
</dbReference>
<proteinExistence type="predicted"/>
<dbReference type="InterPro" id="IPR019734">
    <property type="entry name" value="TPR_rpt"/>
</dbReference>
<evidence type="ECO:0000313" key="2">
    <source>
        <dbReference type="Proteomes" id="UP000295680"/>
    </source>
</evidence>
<protein>
    <submittedName>
        <fullName evidence="1">Uncharacterized protein</fullName>
    </submittedName>
</protein>
<evidence type="ECO:0000313" key="1">
    <source>
        <dbReference type="EMBL" id="TCO53185.1"/>
    </source>
</evidence>
<dbReference type="InterPro" id="IPR011990">
    <property type="entry name" value="TPR-like_helical_dom_sf"/>
</dbReference>
<name>A0A4R2JFY4_9PSEU</name>
<reference evidence="1 2" key="1">
    <citation type="submission" date="2019-03" db="EMBL/GenBank/DDBJ databases">
        <title>Genomic Encyclopedia of Type Strains, Phase IV (KMG-IV): sequencing the most valuable type-strain genomes for metagenomic binning, comparative biology and taxonomic classification.</title>
        <authorList>
            <person name="Goeker M."/>
        </authorList>
    </citation>
    <scope>NUCLEOTIDE SEQUENCE [LARGE SCALE GENOMIC DNA]</scope>
    <source>
        <strain evidence="1 2">DSM 45934</strain>
    </source>
</reference>
<keyword evidence="2" id="KW-1185">Reference proteome</keyword>
<dbReference type="AlphaFoldDB" id="A0A4R2JFY4"/>
<dbReference type="OrthoDB" id="56388at2"/>